<feature type="transmembrane region" description="Helical" evidence="1">
    <location>
        <begin position="6"/>
        <end position="29"/>
    </location>
</feature>
<feature type="transmembrane region" description="Helical" evidence="1">
    <location>
        <begin position="127"/>
        <end position="145"/>
    </location>
</feature>
<dbReference type="Pfam" id="PF04238">
    <property type="entry name" value="DUF420"/>
    <property type="match status" value="1"/>
</dbReference>
<evidence type="ECO:0000313" key="2">
    <source>
        <dbReference type="EMBL" id="HEN14248.1"/>
    </source>
</evidence>
<feature type="transmembrane region" description="Helical" evidence="1">
    <location>
        <begin position="83"/>
        <end position="107"/>
    </location>
</feature>
<dbReference type="PANTHER" id="PTHR37692:SF1">
    <property type="entry name" value="DUF420 DOMAIN-CONTAINING PROTEIN"/>
    <property type="match status" value="1"/>
</dbReference>
<dbReference type="InterPro" id="IPR007352">
    <property type="entry name" value="DUF420"/>
</dbReference>
<sequence>MPDWVASLPAVNASLNAAATVLLVAGLAAIKRGHRDRHKRLMLTAFATSIVFLGFYLVYHAALHHYTGESGRKFTGAGIIRPIYFTILISHVILAAAVPVLACLTIYRGLKQQWDGHRRIARITFPIWLYVSVTGVVIYGLLYHWPVG</sequence>
<dbReference type="GO" id="GO:0004129">
    <property type="term" value="F:cytochrome-c oxidase activity"/>
    <property type="evidence" value="ECO:0007669"/>
    <property type="project" value="InterPro"/>
</dbReference>
<keyword evidence="1" id="KW-0472">Membrane</keyword>
<dbReference type="InterPro" id="IPR013833">
    <property type="entry name" value="Cyt_c_oxidase_su3_a-hlx"/>
</dbReference>
<accession>A0A7C2NT54</accession>
<keyword evidence="1" id="KW-0812">Transmembrane</keyword>
<feature type="transmembrane region" description="Helical" evidence="1">
    <location>
        <begin position="41"/>
        <end position="63"/>
    </location>
</feature>
<reference evidence="2" key="1">
    <citation type="journal article" date="2020" name="mSystems">
        <title>Genome- and Community-Level Interaction Insights into Carbon Utilization and Element Cycling Functions of Hydrothermarchaeota in Hydrothermal Sediment.</title>
        <authorList>
            <person name="Zhou Z."/>
            <person name="Liu Y."/>
            <person name="Xu W."/>
            <person name="Pan J."/>
            <person name="Luo Z.H."/>
            <person name="Li M."/>
        </authorList>
    </citation>
    <scope>NUCLEOTIDE SEQUENCE [LARGE SCALE GENOMIC DNA]</scope>
    <source>
        <strain evidence="2">SpSt-339</strain>
    </source>
</reference>
<dbReference type="PANTHER" id="PTHR37692">
    <property type="entry name" value="HYPOTHETICAL MEMBRANE SPANNING PROTEIN"/>
    <property type="match status" value="1"/>
</dbReference>
<evidence type="ECO:0000256" key="1">
    <source>
        <dbReference type="SAM" id="Phobius"/>
    </source>
</evidence>
<protein>
    <submittedName>
        <fullName evidence="2">DUF420 domain-containing protein</fullName>
    </submittedName>
</protein>
<comment type="caution">
    <text evidence="2">The sequence shown here is derived from an EMBL/GenBank/DDBJ whole genome shotgun (WGS) entry which is preliminary data.</text>
</comment>
<dbReference type="GO" id="GO:0016020">
    <property type="term" value="C:membrane"/>
    <property type="evidence" value="ECO:0007669"/>
    <property type="project" value="InterPro"/>
</dbReference>
<keyword evidence="1" id="KW-1133">Transmembrane helix</keyword>
<dbReference type="EMBL" id="DSOK01000066">
    <property type="protein sequence ID" value="HEN14248.1"/>
    <property type="molecule type" value="Genomic_DNA"/>
</dbReference>
<name>A0A7C2NT54_9PLAN</name>
<dbReference type="AlphaFoldDB" id="A0A7C2NT54"/>
<dbReference type="Gene3D" id="1.20.120.80">
    <property type="entry name" value="Cytochrome c oxidase, subunit III, four-helix bundle"/>
    <property type="match status" value="1"/>
</dbReference>
<gene>
    <name evidence="2" type="ORF">ENQ76_02100</name>
</gene>
<proteinExistence type="predicted"/>
<organism evidence="2">
    <name type="scientific">Schlesneria paludicola</name>
    <dbReference type="NCBI Taxonomy" id="360056"/>
    <lineage>
        <taxon>Bacteria</taxon>
        <taxon>Pseudomonadati</taxon>
        <taxon>Planctomycetota</taxon>
        <taxon>Planctomycetia</taxon>
        <taxon>Planctomycetales</taxon>
        <taxon>Planctomycetaceae</taxon>
        <taxon>Schlesneria</taxon>
    </lineage>
</organism>
<dbReference type="GO" id="GO:0022904">
    <property type="term" value="P:respiratory electron transport chain"/>
    <property type="evidence" value="ECO:0007669"/>
    <property type="project" value="InterPro"/>
</dbReference>